<gene>
    <name evidence="2" type="ORF">MD535_14625</name>
</gene>
<evidence type="ECO:0000313" key="3">
    <source>
        <dbReference type="Proteomes" id="UP001155587"/>
    </source>
</evidence>
<comment type="caution">
    <text evidence="2">The sequence shown here is derived from an EMBL/GenBank/DDBJ whole genome shotgun (WGS) entry which is preliminary data.</text>
</comment>
<name>A0A9X3CPK6_9VIBR</name>
<dbReference type="SUPFAM" id="SSF51445">
    <property type="entry name" value="(Trans)glycosidases"/>
    <property type="match status" value="1"/>
</dbReference>
<dbReference type="EMBL" id="JAKRRY010000019">
    <property type="protein sequence ID" value="MCW8347238.1"/>
    <property type="molecule type" value="Genomic_DNA"/>
</dbReference>
<feature type="signal peptide" evidence="1">
    <location>
        <begin position="1"/>
        <end position="32"/>
    </location>
</feature>
<sequence length="803" mass="91424">MSQHNSHQKRPSLPFAILISMLIVSYASPLSATVNTDPIGIGIQFIQQGQLSHAKTQLATQTPPYQGEALFLAARIAEFEHRWNDAMSLYRRYLAQDPFSVHRLEARAAFALLRAYRNDPLLGDYLTLIQLRDKNPLSEMQQASLRLSTRSPLEALAIKGQLLVAHSLLEFAQQPQQALDHYLKVVAATKNMEADWYIQALFGAVFSALRDQKPEQAKQFANQLQTKLDSSWGSRNSLLARSWQQRLDAMAFMFNLQQQTRATPSDPFLWGVGARLLLDHPVGSGQNYAPVWETLSDNQLDVQSVTLWITQHSDWHWLRSDLLRGAHQHGYVPMINYWFFGDQISPSYVQANRQRYLDEVKKKLIPLLRDLPQAYLILEPEFNKQGIETWDGWDPLMLEVIALIRTHAPQIKVGLGLGDWDQPGSTPSYNSAKKSIEASDFVASMLMLSSYTERAHSAPDWSPWIRALRLGEQLQQRFNKPWMLAYLSIASQPNWQAQQANELDKLTFYLPMLRQLGLFALNWFSLTDEPNQTGWFSDAEQSFGLLDANYQAKTALTTYRSLTAQHTTNASTPKIEDFSVEKQQGNPLPHWQVNATMSHWSRWELSISQDSNTWTTRGAGDAFTLSWYGQMLPNWAETGTVTIQLKLNNKSVKQVTTSWIASSLPRMEINEQANLATWHTWQKLPWRSLEPSLLGRPNSGSLELVVTGLNTDQLNGLYIGFIDQHGFYQTLSASGYTYRNEAEIAIHVPLSDFKQNWGKFENGVPIWREEAVGNLAIVIQNTRQQPLAFRVKTMQLLLPKGQQ</sequence>
<dbReference type="Gene3D" id="1.25.40.10">
    <property type="entry name" value="Tetratricopeptide repeat domain"/>
    <property type="match status" value="1"/>
</dbReference>
<keyword evidence="1" id="KW-0732">Signal</keyword>
<keyword evidence="3" id="KW-1185">Reference proteome</keyword>
<dbReference type="InterPro" id="IPR011990">
    <property type="entry name" value="TPR-like_helical_dom_sf"/>
</dbReference>
<evidence type="ECO:0000313" key="2">
    <source>
        <dbReference type="EMBL" id="MCW8347238.1"/>
    </source>
</evidence>
<dbReference type="InterPro" id="IPR017853">
    <property type="entry name" value="GH"/>
</dbReference>
<dbReference type="Proteomes" id="UP001155587">
    <property type="component" value="Unassembled WGS sequence"/>
</dbReference>
<proteinExistence type="predicted"/>
<protein>
    <submittedName>
        <fullName evidence="2">Uncharacterized protein</fullName>
    </submittedName>
</protein>
<dbReference type="RefSeq" id="WP_265675759.1">
    <property type="nucleotide sequence ID" value="NZ_JAKRRY010000019.1"/>
</dbReference>
<accession>A0A9X3CPK6</accession>
<reference evidence="2" key="1">
    <citation type="submission" date="2022-02" db="EMBL/GenBank/DDBJ databases">
        <title>Vibrio sp. nov, a new bacterium isolated from seawater.</title>
        <authorList>
            <person name="Yuan Y."/>
        </authorList>
    </citation>
    <scope>NUCLEOTIDE SEQUENCE</scope>
    <source>
        <strain evidence="2">ZSDZ65</strain>
    </source>
</reference>
<feature type="chain" id="PRO_5040786834" evidence="1">
    <location>
        <begin position="33"/>
        <end position="803"/>
    </location>
</feature>
<organism evidence="2 3">
    <name type="scientific">Vibrio qingdaonensis</name>
    <dbReference type="NCBI Taxonomy" id="2829491"/>
    <lineage>
        <taxon>Bacteria</taxon>
        <taxon>Pseudomonadati</taxon>
        <taxon>Pseudomonadota</taxon>
        <taxon>Gammaproteobacteria</taxon>
        <taxon>Vibrionales</taxon>
        <taxon>Vibrionaceae</taxon>
        <taxon>Vibrio</taxon>
    </lineage>
</organism>
<dbReference type="AlphaFoldDB" id="A0A9X3CPK6"/>
<evidence type="ECO:0000256" key="1">
    <source>
        <dbReference type="SAM" id="SignalP"/>
    </source>
</evidence>